<dbReference type="SMART" id="SM00448">
    <property type="entry name" value="REC"/>
    <property type="match status" value="1"/>
</dbReference>
<dbReference type="InterPro" id="IPR036890">
    <property type="entry name" value="HATPase_C_sf"/>
</dbReference>
<dbReference type="GO" id="GO:0000155">
    <property type="term" value="F:phosphorelay sensor kinase activity"/>
    <property type="evidence" value="ECO:0007669"/>
    <property type="project" value="InterPro"/>
</dbReference>
<keyword evidence="5" id="KW-0418">Kinase</keyword>
<evidence type="ECO:0000256" key="1">
    <source>
        <dbReference type="ARBA" id="ARBA00000085"/>
    </source>
</evidence>
<dbReference type="CDD" id="cd00156">
    <property type="entry name" value="REC"/>
    <property type="match status" value="1"/>
</dbReference>
<keyword evidence="3 6" id="KW-0597">Phosphoprotein</keyword>
<reference evidence="9 10" key="1">
    <citation type="submission" date="2019-12" db="EMBL/GenBank/DDBJ databases">
        <authorList>
            <person name="Li M."/>
        </authorList>
    </citation>
    <scope>NUCLEOTIDE SEQUENCE [LARGE SCALE GENOMIC DNA]</scope>
    <source>
        <strain evidence="9 10">GBMRC 2024</strain>
    </source>
</reference>
<dbReference type="Pfam" id="PF00072">
    <property type="entry name" value="Response_reg"/>
    <property type="match status" value="1"/>
</dbReference>
<feature type="modified residue" description="4-aspartylphosphate" evidence="6">
    <location>
        <position position="56"/>
    </location>
</feature>
<dbReference type="InterPro" id="IPR003594">
    <property type="entry name" value="HATPase_dom"/>
</dbReference>
<dbReference type="PROSITE" id="PS50109">
    <property type="entry name" value="HIS_KIN"/>
    <property type="match status" value="1"/>
</dbReference>
<comment type="caution">
    <text evidence="9">The sequence shown here is derived from an EMBL/GenBank/DDBJ whole genome shotgun (WGS) entry which is preliminary data.</text>
</comment>
<dbReference type="InterPro" id="IPR050351">
    <property type="entry name" value="BphY/WalK/GraS-like"/>
</dbReference>
<evidence type="ECO:0000256" key="2">
    <source>
        <dbReference type="ARBA" id="ARBA00012438"/>
    </source>
</evidence>
<dbReference type="GO" id="GO:0000156">
    <property type="term" value="F:phosphorelay response regulator activity"/>
    <property type="evidence" value="ECO:0007669"/>
    <property type="project" value="TreeGrafter"/>
</dbReference>
<dbReference type="CDD" id="cd00075">
    <property type="entry name" value="HATPase"/>
    <property type="match status" value="1"/>
</dbReference>
<comment type="catalytic activity">
    <reaction evidence="1">
        <text>ATP + protein L-histidine = ADP + protein N-phospho-L-histidine.</text>
        <dbReference type="EC" id="2.7.13.3"/>
    </reaction>
</comment>
<feature type="domain" description="Response regulatory" evidence="8">
    <location>
        <begin position="6"/>
        <end position="121"/>
    </location>
</feature>
<evidence type="ECO:0000313" key="10">
    <source>
        <dbReference type="Proteomes" id="UP000477911"/>
    </source>
</evidence>
<dbReference type="SUPFAM" id="SSF52172">
    <property type="entry name" value="CheY-like"/>
    <property type="match status" value="1"/>
</dbReference>
<dbReference type="EMBL" id="WUMU01000001">
    <property type="protein sequence ID" value="MXN16255.1"/>
    <property type="molecule type" value="Genomic_DNA"/>
</dbReference>
<dbReference type="SMART" id="SM00388">
    <property type="entry name" value="HisKA"/>
    <property type="match status" value="1"/>
</dbReference>
<dbReference type="InterPro" id="IPR003661">
    <property type="entry name" value="HisK_dim/P_dom"/>
</dbReference>
<proteinExistence type="predicted"/>
<dbReference type="Pfam" id="PF02518">
    <property type="entry name" value="HATPase_c"/>
    <property type="match status" value="1"/>
</dbReference>
<dbReference type="EC" id="2.7.13.3" evidence="2"/>
<evidence type="ECO:0000256" key="5">
    <source>
        <dbReference type="ARBA" id="ARBA00022777"/>
    </source>
</evidence>
<name>A0A6L7FWX0_9RHOB</name>
<evidence type="ECO:0000256" key="3">
    <source>
        <dbReference type="ARBA" id="ARBA00022553"/>
    </source>
</evidence>
<dbReference type="PRINTS" id="PR00344">
    <property type="entry name" value="BCTRLSENSOR"/>
</dbReference>
<gene>
    <name evidence="9" type="ORF">GR170_00280</name>
</gene>
<keyword evidence="4" id="KW-0808">Transferase</keyword>
<feature type="domain" description="Histidine kinase" evidence="7">
    <location>
        <begin position="144"/>
        <end position="358"/>
    </location>
</feature>
<protein>
    <recommendedName>
        <fullName evidence="2">histidine kinase</fullName>
        <ecNumber evidence="2">2.7.13.3</ecNumber>
    </recommendedName>
</protein>
<keyword evidence="10" id="KW-1185">Reference proteome</keyword>
<dbReference type="SMART" id="SM00387">
    <property type="entry name" value="HATPase_c"/>
    <property type="match status" value="1"/>
</dbReference>
<dbReference type="Gene3D" id="1.10.287.130">
    <property type="match status" value="1"/>
</dbReference>
<organism evidence="9 10">
    <name type="scientific">Pseudooceanicola albus</name>
    <dbReference type="NCBI Taxonomy" id="2692189"/>
    <lineage>
        <taxon>Bacteria</taxon>
        <taxon>Pseudomonadati</taxon>
        <taxon>Pseudomonadota</taxon>
        <taxon>Alphaproteobacteria</taxon>
        <taxon>Rhodobacterales</taxon>
        <taxon>Paracoccaceae</taxon>
        <taxon>Pseudooceanicola</taxon>
    </lineage>
</organism>
<dbReference type="InterPro" id="IPR011006">
    <property type="entry name" value="CheY-like_superfamily"/>
</dbReference>
<evidence type="ECO:0000256" key="4">
    <source>
        <dbReference type="ARBA" id="ARBA00022679"/>
    </source>
</evidence>
<dbReference type="Gene3D" id="3.40.50.2300">
    <property type="match status" value="1"/>
</dbReference>
<dbReference type="InterPro" id="IPR001789">
    <property type="entry name" value="Sig_transdc_resp-reg_receiver"/>
</dbReference>
<evidence type="ECO:0000256" key="6">
    <source>
        <dbReference type="PROSITE-ProRule" id="PRU00169"/>
    </source>
</evidence>
<evidence type="ECO:0000313" key="9">
    <source>
        <dbReference type="EMBL" id="MXN16255.1"/>
    </source>
</evidence>
<dbReference type="GO" id="GO:0030295">
    <property type="term" value="F:protein kinase activator activity"/>
    <property type="evidence" value="ECO:0007669"/>
    <property type="project" value="TreeGrafter"/>
</dbReference>
<dbReference type="PROSITE" id="PS50110">
    <property type="entry name" value="RESPONSE_REGULATORY"/>
    <property type="match status" value="1"/>
</dbReference>
<evidence type="ECO:0000259" key="7">
    <source>
        <dbReference type="PROSITE" id="PS50109"/>
    </source>
</evidence>
<dbReference type="PANTHER" id="PTHR42878">
    <property type="entry name" value="TWO-COMPONENT HISTIDINE KINASE"/>
    <property type="match status" value="1"/>
</dbReference>
<dbReference type="CDD" id="cd00082">
    <property type="entry name" value="HisKA"/>
    <property type="match status" value="1"/>
</dbReference>
<dbReference type="SUPFAM" id="SSF55874">
    <property type="entry name" value="ATPase domain of HSP90 chaperone/DNA topoisomerase II/histidine kinase"/>
    <property type="match status" value="1"/>
</dbReference>
<sequence length="367" mass="40199">MTAPTRVLIVDDDPGDRKLLRRLLNDIEIETSAEEADSASAALTPRDTTPELIFLDHLLPGTTGLALLPDLRRLYPRTAVVLMTGQGSEDTAKSAIQQGAVDYVSKKQLTAASVSRILRRGLETARMRAQLDEQRRELETFAHVLVHDLRAPVNSVRALSEIIAESVAEGDLETVTREAALVQRSARLMGDLIDSLASYIRNDRVPQRLRTRPNSIVTSALTLLEGEIGKRGARIRTELCDTAFDCDPPQVSLLVQNLVANSLRYSEASPPEITIRARLAGGWMEFEVCDNGPGVPADKRDMIFEPFRRLRGARDSSGTGLGLATCRKIVQRHGGRIWCAEPPDGRGACFRARFPMVAAPMAAARTG</sequence>
<dbReference type="AlphaFoldDB" id="A0A6L7FWX0"/>
<dbReference type="Proteomes" id="UP000477911">
    <property type="component" value="Unassembled WGS sequence"/>
</dbReference>
<dbReference type="RefSeq" id="WP_160890806.1">
    <property type="nucleotide sequence ID" value="NZ_WUMU01000001.1"/>
</dbReference>
<dbReference type="GO" id="GO:0007234">
    <property type="term" value="P:osmosensory signaling via phosphorelay pathway"/>
    <property type="evidence" value="ECO:0007669"/>
    <property type="project" value="TreeGrafter"/>
</dbReference>
<evidence type="ECO:0000259" key="8">
    <source>
        <dbReference type="PROSITE" id="PS50110"/>
    </source>
</evidence>
<dbReference type="InterPro" id="IPR005467">
    <property type="entry name" value="His_kinase_dom"/>
</dbReference>
<dbReference type="Gene3D" id="3.30.565.10">
    <property type="entry name" value="Histidine kinase-like ATPase, C-terminal domain"/>
    <property type="match status" value="1"/>
</dbReference>
<accession>A0A6L7FWX0</accession>
<dbReference type="PANTHER" id="PTHR42878:SF15">
    <property type="entry name" value="BACTERIOPHYTOCHROME"/>
    <property type="match status" value="1"/>
</dbReference>
<dbReference type="InterPro" id="IPR004358">
    <property type="entry name" value="Sig_transdc_His_kin-like_C"/>
</dbReference>